<reference evidence="2" key="1">
    <citation type="submission" date="2018-05" db="EMBL/GenBank/DDBJ databases">
        <authorList>
            <person name="Lanie J.A."/>
            <person name="Ng W.-L."/>
            <person name="Kazmierczak K.M."/>
            <person name="Andrzejewski T.M."/>
            <person name="Davidsen T.M."/>
            <person name="Wayne K.J."/>
            <person name="Tettelin H."/>
            <person name="Glass J.I."/>
            <person name="Rusch D."/>
            <person name="Podicherti R."/>
            <person name="Tsui H.-C.T."/>
            <person name="Winkler M.E."/>
        </authorList>
    </citation>
    <scope>NUCLEOTIDE SEQUENCE</scope>
</reference>
<gene>
    <name evidence="2" type="ORF">METZ01_LOCUS511579</name>
</gene>
<dbReference type="PROSITE" id="PS51480">
    <property type="entry name" value="DHAL"/>
    <property type="match status" value="1"/>
</dbReference>
<dbReference type="GO" id="GO:0006071">
    <property type="term" value="P:glycerol metabolic process"/>
    <property type="evidence" value="ECO:0007669"/>
    <property type="project" value="InterPro"/>
</dbReference>
<dbReference type="EMBL" id="UINC01227720">
    <property type="protein sequence ID" value="SVE58725.1"/>
    <property type="molecule type" value="Genomic_DNA"/>
</dbReference>
<accession>A0A383ER50</accession>
<dbReference type="SUPFAM" id="SSF101473">
    <property type="entry name" value="DhaL-like"/>
    <property type="match status" value="1"/>
</dbReference>
<dbReference type="InterPro" id="IPR004007">
    <property type="entry name" value="DhaL_dom"/>
</dbReference>
<proteinExistence type="predicted"/>
<dbReference type="GO" id="GO:0004371">
    <property type="term" value="F:glycerone kinase activity"/>
    <property type="evidence" value="ECO:0007669"/>
    <property type="project" value="InterPro"/>
</dbReference>
<dbReference type="AlphaFoldDB" id="A0A383ER50"/>
<protein>
    <recommendedName>
        <fullName evidence="1">DhaL domain-containing protein</fullName>
    </recommendedName>
</protein>
<evidence type="ECO:0000313" key="2">
    <source>
        <dbReference type="EMBL" id="SVE58725.1"/>
    </source>
</evidence>
<sequence>METSADELNTIDGQLGDGDLGVTLVRGARGLM</sequence>
<dbReference type="InterPro" id="IPR036117">
    <property type="entry name" value="DhaL_dom_sf"/>
</dbReference>
<evidence type="ECO:0000259" key="1">
    <source>
        <dbReference type="PROSITE" id="PS51480"/>
    </source>
</evidence>
<name>A0A383ER50_9ZZZZ</name>
<feature type="domain" description="DhaL" evidence="1">
    <location>
        <begin position="1"/>
        <end position="32"/>
    </location>
</feature>
<organism evidence="2">
    <name type="scientific">marine metagenome</name>
    <dbReference type="NCBI Taxonomy" id="408172"/>
    <lineage>
        <taxon>unclassified sequences</taxon>
        <taxon>metagenomes</taxon>
        <taxon>ecological metagenomes</taxon>
    </lineage>
</organism>
<feature type="non-terminal residue" evidence="2">
    <location>
        <position position="32"/>
    </location>
</feature>
<dbReference type="Gene3D" id="1.25.40.340">
    <property type="match status" value="1"/>
</dbReference>